<evidence type="ECO:0000259" key="1">
    <source>
        <dbReference type="Pfam" id="PF00134"/>
    </source>
</evidence>
<dbReference type="GO" id="GO:0016538">
    <property type="term" value="F:cyclin-dependent protein serine/threonine kinase regulator activity"/>
    <property type="evidence" value="ECO:0007669"/>
    <property type="project" value="TreeGrafter"/>
</dbReference>
<sequence length="199" mass="21902">MHSPSLLSSPTSYGFWSPSSKSSSPVHPASLKDPASHSPELIQLVDMQISQPVIEYLTTSVIETVNYALSRAPTHRSPHTHKFLQFVATVLSRAEVTSATVLVSLAYISRARRHLSIALEEWALERVFLGAVIVASKYTQDSTLRSVQWGMVTGIFGKGDIGRIEREFLDVLDWELSVTEADLLAHHEMLMLASSALAS</sequence>
<dbReference type="AlphaFoldDB" id="A0AAV9YYJ5"/>
<protein>
    <submittedName>
        <fullName evidence="2">Alternative cyclin pcl1</fullName>
    </submittedName>
</protein>
<dbReference type="PANTHER" id="PTHR15615">
    <property type="match status" value="1"/>
</dbReference>
<dbReference type="InterPro" id="IPR036915">
    <property type="entry name" value="Cyclin-like_sf"/>
</dbReference>
<evidence type="ECO:0000313" key="2">
    <source>
        <dbReference type="EMBL" id="KAK6966274.1"/>
    </source>
</evidence>
<feature type="domain" description="Cyclin N-terminal" evidence="1">
    <location>
        <begin position="65"/>
        <end position="177"/>
    </location>
</feature>
<dbReference type="PANTHER" id="PTHR15615:SF10">
    <property type="entry name" value="PHO85 CYCLIN-2-RELATED"/>
    <property type="match status" value="1"/>
</dbReference>
<dbReference type="InterPro" id="IPR006671">
    <property type="entry name" value="Cyclin_N"/>
</dbReference>
<dbReference type="GO" id="GO:0005634">
    <property type="term" value="C:nucleus"/>
    <property type="evidence" value="ECO:0007669"/>
    <property type="project" value="TreeGrafter"/>
</dbReference>
<name>A0AAV9YYJ5_9AGAR</name>
<proteinExistence type="predicted"/>
<dbReference type="Gene3D" id="1.10.472.10">
    <property type="entry name" value="Cyclin-like"/>
    <property type="match status" value="1"/>
</dbReference>
<gene>
    <name evidence="2" type="ORF">R3P38DRAFT_3246634</name>
</gene>
<organism evidence="2 3">
    <name type="scientific">Favolaschia claudopus</name>
    <dbReference type="NCBI Taxonomy" id="2862362"/>
    <lineage>
        <taxon>Eukaryota</taxon>
        <taxon>Fungi</taxon>
        <taxon>Dikarya</taxon>
        <taxon>Basidiomycota</taxon>
        <taxon>Agaricomycotina</taxon>
        <taxon>Agaricomycetes</taxon>
        <taxon>Agaricomycetidae</taxon>
        <taxon>Agaricales</taxon>
        <taxon>Marasmiineae</taxon>
        <taxon>Mycenaceae</taxon>
        <taxon>Favolaschia</taxon>
    </lineage>
</organism>
<keyword evidence="3" id="KW-1185">Reference proteome</keyword>
<dbReference type="GO" id="GO:0019901">
    <property type="term" value="F:protein kinase binding"/>
    <property type="evidence" value="ECO:0007669"/>
    <property type="project" value="InterPro"/>
</dbReference>
<evidence type="ECO:0000313" key="3">
    <source>
        <dbReference type="Proteomes" id="UP001362999"/>
    </source>
</evidence>
<dbReference type="Proteomes" id="UP001362999">
    <property type="component" value="Unassembled WGS sequence"/>
</dbReference>
<dbReference type="Pfam" id="PF00134">
    <property type="entry name" value="Cyclin_N"/>
    <property type="match status" value="1"/>
</dbReference>
<dbReference type="CDD" id="cd20557">
    <property type="entry name" value="CYCLIN_ScPCL1-like"/>
    <property type="match status" value="1"/>
</dbReference>
<dbReference type="SUPFAM" id="SSF47954">
    <property type="entry name" value="Cyclin-like"/>
    <property type="match status" value="1"/>
</dbReference>
<dbReference type="InterPro" id="IPR013922">
    <property type="entry name" value="Cyclin_PHO80-like"/>
</dbReference>
<reference evidence="2 3" key="1">
    <citation type="journal article" date="2024" name="J Genomics">
        <title>Draft genome sequencing and assembly of Favolaschia claudopus CIRM-BRFM 2984 isolated from oak limbs.</title>
        <authorList>
            <person name="Navarro D."/>
            <person name="Drula E."/>
            <person name="Chaduli D."/>
            <person name="Cazenave R."/>
            <person name="Ahrendt S."/>
            <person name="Wang J."/>
            <person name="Lipzen A."/>
            <person name="Daum C."/>
            <person name="Barry K."/>
            <person name="Grigoriev I.V."/>
            <person name="Favel A."/>
            <person name="Rosso M.N."/>
            <person name="Martin F."/>
        </authorList>
    </citation>
    <scope>NUCLEOTIDE SEQUENCE [LARGE SCALE GENOMIC DNA]</scope>
    <source>
        <strain evidence="2 3">CIRM-BRFM 2984</strain>
    </source>
</reference>
<comment type="caution">
    <text evidence="2">The sequence shown here is derived from an EMBL/GenBank/DDBJ whole genome shotgun (WGS) entry which is preliminary data.</text>
</comment>
<dbReference type="EMBL" id="JAWWNJ010000288">
    <property type="protein sequence ID" value="KAK6966274.1"/>
    <property type="molecule type" value="Genomic_DNA"/>
</dbReference>
<dbReference type="GO" id="GO:0000307">
    <property type="term" value="C:cyclin-dependent protein kinase holoenzyme complex"/>
    <property type="evidence" value="ECO:0007669"/>
    <property type="project" value="TreeGrafter"/>
</dbReference>
<accession>A0AAV9YYJ5</accession>